<protein>
    <recommendedName>
        <fullName evidence="4">DUF2905 domain-containing protein</fullName>
    </recommendedName>
</protein>
<dbReference type="STRING" id="638303.Thal_1134"/>
<evidence type="ECO:0000256" key="1">
    <source>
        <dbReference type="SAM" id="Phobius"/>
    </source>
</evidence>
<keyword evidence="3" id="KW-1185">Reference proteome</keyword>
<reference evidence="3" key="1">
    <citation type="journal article" date="2010" name="Stand. Genomic Sci.">
        <title>Complete genome sequence of Thermocrinis albus type strain (HI 11/12T).</title>
        <authorList>
            <person name="Wirth R."/>
            <person name="Sikorski J."/>
            <person name="Brambilla E."/>
            <person name="Misra M."/>
            <person name="Lapidus A."/>
            <person name="Copeland A."/>
            <person name="Nolan M."/>
            <person name="Lucas S."/>
            <person name="Chen F."/>
            <person name="Tice H."/>
            <person name="Cheng J.F."/>
            <person name="Han C."/>
            <person name="Detter J.C."/>
            <person name="Tapia R."/>
            <person name="Bruce D."/>
            <person name="Goodwin L."/>
            <person name="Pitluck S."/>
            <person name="Pati A."/>
            <person name="Anderson I."/>
            <person name="Ivanova N."/>
            <person name="Mavromatis K."/>
            <person name="Mikhailova N."/>
            <person name="Chen A."/>
            <person name="Palaniappan K."/>
            <person name="Bilek Y."/>
            <person name="Hader T."/>
            <person name="Land M."/>
            <person name="Hauser L."/>
            <person name="Chang Y.J."/>
            <person name="Jeffries C.D."/>
            <person name="Tindall B.J."/>
            <person name="Rohde M."/>
            <person name="Goker M."/>
            <person name="Bristow J."/>
            <person name="Eisen J.A."/>
            <person name="Markowitz V."/>
            <person name="Hugenholtz P."/>
            <person name="Kyrpides N.C."/>
            <person name="Klenk H.P."/>
        </authorList>
    </citation>
    <scope>NUCLEOTIDE SEQUENCE [LARGE SCALE GENOMIC DNA]</scope>
    <source>
        <strain evidence="3">DSM 14484 / JCM 11386 / HI 11/12</strain>
    </source>
</reference>
<dbReference type="EMBL" id="CP001931">
    <property type="protein sequence ID" value="ADC89766.1"/>
    <property type="molecule type" value="Genomic_DNA"/>
</dbReference>
<feature type="transmembrane region" description="Helical" evidence="1">
    <location>
        <begin position="7"/>
        <end position="28"/>
    </location>
</feature>
<dbReference type="InterPro" id="IPR021320">
    <property type="entry name" value="DUF2905"/>
</dbReference>
<dbReference type="PANTHER" id="PTHR36443">
    <property type="entry name" value="BSR5223 PROTEIN"/>
    <property type="match status" value="1"/>
</dbReference>
<keyword evidence="1" id="KW-1133">Transmembrane helix</keyword>
<keyword evidence="1" id="KW-0812">Transmembrane</keyword>
<proteinExistence type="predicted"/>
<gene>
    <name evidence="2" type="ordered locus">Thal_1134</name>
</gene>
<dbReference type="HOGENOM" id="CLU_181383_0_0_0"/>
<evidence type="ECO:0000313" key="2">
    <source>
        <dbReference type="EMBL" id="ADC89766.1"/>
    </source>
</evidence>
<sequence>MGDVGKLFIFMGVLLVVIGLLITFMEKLPFGLGKLPGDILIKRDGLTLYIPIVSSILLSLIITLLLNVVFFFLSRK</sequence>
<dbReference type="AlphaFoldDB" id="D3SLY6"/>
<dbReference type="PANTHER" id="PTHR36443:SF1">
    <property type="entry name" value="BSR5223 PROTEIN"/>
    <property type="match status" value="1"/>
</dbReference>
<keyword evidence="1" id="KW-0472">Membrane</keyword>
<name>D3SLY6_THEAH</name>
<dbReference type="KEGG" id="tal:Thal_1134"/>
<organism evidence="2 3">
    <name type="scientific">Thermocrinis albus (strain DSM 14484 / JCM 11386 / HI 11/12)</name>
    <dbReference type="NCBI Taxonomy" id="638303"/>
    <lineage>
        <taxon>Bacteria</taxon>
        <taxon>Pseudomonadati</taxon>
        <taxon>Aquificota</taxon>
        <taxon>Aquificia</taxon>
        <taxon>Aquificales</taxon>
        <taxon>Aquificaceae</taxon>
        <taxon>Thermocrinis</taxon>
    </lineage>
</organism>
<dbReference type="RefSeq" id="WP_012992172.1">
    <property type="nucleotide sequence ID" value="NC_013894.1"/>
</dbReference>
<dbReference type="Pfam" id="PF11146">
    <property type="entry name" value="DUF2905"/>
    <property type="match status" value="1"/>
</dbReference>
<feature type="transmembrane region" description="Helical" evidence="1">
    <location>
        <begin position="48"/>
        <end position="73"/>
    </location>
</feature>
<evidence type="ECO:0008006" key="4">
    <source>
        <dbReference type="Google" id="ProtNLM"/>
    </source>
</evidence>
<evidence type="ECO:0000313" key="3">
    <source>
        <dbReference type="Proteomes" id="UP000002043"/>
    </source>
</evidence>
<accession>D3SLY6</accession>
<dbReference type="Proteomes" id="UP000002043">
    <property type="component" value="Chromosome"/>
</dbReference>